<keyword evidence="9" id="KW-0547">Nucleotide-binding</keyword>
<sequence>MLMSALLVTGGVAASATLFGSQMVDMLSGWRAKPNQKWLNPSRNSGRLLSLSLWLDKRYQHFQTLASEVNPYEISDEEKRINHYLPISFSSLGLAIAGNALYAPLRLFGLAGILYATIPIYQYAYRALVKERRVNIDVLYALTQTAVILNGQIVVPGLGAVYFYVSLKVLLRARERFKKNVIQVVTATPRVVLTDVDGVEVEKAFDTIDIGDIVIIAAGETIPIDGVITSGVALIDQHILTGEAQPVEKTVGDPVFMSTLVLSGRLSIAVDKTGEATTVAQIGAILNQAEHNKIAPPLWAEQITDKAVVPMLALGALSLPFLGPWRAAAVVDAHPQRRIIISGPLSTLNFLNVAAEHGILVKDGRALERLTQVDTVIFDKTGTLTLERPHVSGIHRCNGFTETQILTYAAAVEAKQSHPIAHAIRHACEARQLALPDVEALQLHMGYGLQARLENRDLHVGSPRFMAMEGIAIPSETASLLDEVQESGISLVLVSVDRELAGIIELRAALRPEAQSVIDDLQADGLSIHVLSGDHLKPTQDLAQTLGIKSYVAEALPEDKARLIAQLQQSGNTVCFVGDGINDAIAMQQADVSISLSHASVAAMDTAQILLLTADLRPLPPLFDLRRDFKINMQTTLGLSVAPALISLTGVVFFGFGLAQVEWTNLASFVLALGNAMLPAWKNTSPSPEAIRPSGHPY</sequence>
<comment type="subcellular location">
    <subcellularLocation>
        <location evidence="9">Cell membrane</location>
    </subcellularLocation>
    <subcellularLocation>
        <location evidence="1">Membrane</location>
    </subcellularLocation>
</comment>
<evidence type="ECO:0000256" key="3">
    <source>
        <dbReference type="ARBA" id="ARBA00022692"/>
    </source>
</evidence>
<dbReference type="InterPro" id="IPR059000">
    <property type="entry name" value="ATPase_P-type_domA"/>
</dbReference>
<gene>
    <name evidence="11" type="ORF">ETSY1_36895</name>
</gene>
<accession>W4L8E7</accession>
<dbReference type="EC" id="7.2.2.12" evidence="7"/>
<evidence type="ECO:0000256" key="5">
    <source>
        <dbReference type="ARBA" id="ARBA00022989"/>
    </source>
</evidence>
<reference evidence="11 12" key="1">
    <citation type="journal article" date="2014" name="Nature">
        <title>An environmental bacterial taxon with a large and distinct metabolic repertoire.</title>
        <authorList>
            <person name="Wilson M.C."/>
            <person name="Mori T."/>
            <person name="Ruckert C."/>
            <person name="Uria A.R."/>
            <person name="Helf M.J."/>
            <person name="Takada K."/>
            <person name="Gernert C."/>
            <person name="Steffens U.A."/>
            <person name="Heycke N."/>
            <person name="Schmitt S."/>
            <person name="Rinke C."/>
            <person name="Helfrich E.J."/>
            <person name="Brachmann A.O."/>
            <person name="Gurgui C."/>
            <person name="Wakimoto T."/>
            <person name="Kracht M."/>
            <person name="Crusemann M."/>
            <person name="Hentschel U."/>
            <person name="Abe I."/>
            <person name="Matsunaga S."/>
            <person name="Kalinowski J."/>
            <person name="Takeyama H."/>
            <person name="Piel J."/>
        </authorList>
    </citation>
    <scope>NUCLEOTIDE SEQUENCE [LARGE SCALE GENOMIC DNA]</scope>
    <source>
        <strain evidence="12">TSY1</strain>
    </source>
</reference>
<evidence type="ECO:0000259" key="10">
    <source>
        <dbReference type="Pfam" id="PF00122"/>
    </source>
</evidence>
<dbReference type="Gene3D" id="2.70.150.10">
    <property type="entry name" value="Calcium-transporting ATPase, cytoplasmic transduction domain A"/>
    <property type="match status" value="1"/>
</dbReference>
<name>W4L8E7_ENTF1</name>
<evidence type="ECO:0000256" key="1">
    <source>
        <dbReference type="ARBA" id="ARBA00004370"/>
    </source>
</evidence>
<keyword evidence="9" id="KW-1003">Cell membrane</keyword>
<feature type="transmembrane region" description="Helical" evidence="9">
    <location>
        <begin position="107"/>
        <end position="125"/>
    </location>
</feature>
<keyword evidence="9" id="KW-0067">ATP-binding</keyword>
<organism evidence="11 12">
    <name type="scientific">Entotheonella factor</name>
    <dbReference type="NCBI Taxonomy" id="1429438"/>
    <lineage>
        <taxon>Bacteria</taxon>
        <taxon>Pseudomonadati</taxon>
        <taxon>Nitrospinota/Tectimicrobiota group</taxon>
        <taxon>Candidatus Tectimicrobiota</taxon>
        <taxon>Candidatus Entotheonellia</taxon>
        <taxon>Candidatus Entotheonellales</taxon>
        <taxon>Candidatus Entotheonellaceae</taxon>
        <taxon>Candidatus Entotheonella</taxon>
    </lineage>
</organism>
<dbReference type="InterPro" id="IPR051014">
    <property type="entry name" value="Cation_Transport_ATPase_IB"/>
</dbReference>
<dbReference type="SFLD" id="SFLDS00003">
    <property type="entry name" value="Haloacid_Dehalogenase"/>
    <property type="match status" value="1"/>
</dbReference>
<dbReference type="PATRIC" id="fig|1429438.4.peg.6930"/>
<dbReference type="Gene3D" id="3.40.1110.10">
    <property type="entry name" value="Calcium-transporting ATPase, cytoplasmic domain N"/>
    <property type="match status" value="1"/>
</dbReference>
<dbReference type="InterPro" id="IPR036412">
    <property type="entry name" value="HAD-like_sf"/>
</dbReference>
<dbReference type="AlphaFoldDB" id="W4L8E7"/>
<dbReference type="InterPro" id="IPR008250">
    <property type="entry name" value="ATPase_P-typ_transduc_dom_A_sf"/>
</dbReference>
<dbReference type="InterPro" id="IPR044492">
    <property type="entry name" value="P_typ_ATPase_HD_dom"/>
</dbReference>
<proteinExistence type="inferred from homology"/>
<dbReference type="EMBL" id="AZHW01001138">
    <property type="protein sequence ID" value="ETW93970.1"/>
    <property type="molecule type" value="Genomic_DNA"/>
</dbReference>
<dbReference type="PRINTS" id="PR00119">
    <property type="entry name" value="CATATPASE"/>
</dbReference>
<evidence type="ECO:0000256" key="6">
    <source>
        <dbReference type="ARBA" id="ARBA00023136"/>
    </source>
</evidence>
<evidence type="ECO:0000256" key="4">
    <source>
        <dbReference type="ARBA" id="ARBA00022967"/>
    </source>
</evidence>
<dbReference type="InterPro" id="IPR023214">
    <property type="entry name" value="HAD_sf"/>
</dbReference>
<protein>
    <recommendedName>
        <fullName evidence="7">P-type Zn(2+) transporter</fullName>
        <ecNumber evidence="7">7.2.2.12</ecNumber>
    </recommendedName>
</protein>
<comment type="caution">
    <text evidence="9">Lacks conserved residue(s) required for the propagation of feature annotation.</text>
</comment>
<dbReference type="PANTHER" id="PTHR48085:SF5">
    <property type="entry name" value="CADMIUM_ZINC-TRANSPORTING ATPASE HMA4-RELATED"/>
    <property type="match status" value="1"/>
</dbReference>
<dbReference type="Proteomes" id="UP000019141">
    <property type="component" value="Unassembled WGS sequence"/>
</dbReference>
<evidence type="ECO:0000256" key="9">
    <source>
        <dbReference type="RuleBase" id="RU362081"/>
    </source>
</evidence>
<comment type="similarity">
    <text evidence="2 9">Belongs to the cation transport ATPase (P-type) (TC 3.A.3) family. Type IB subfamily.</text>
</comment>
<dbReference type="GO" id="GO:0016463">
    <property type="term" value="F:P-type zinc transporter activity"/>
    <property type="evidence" value="ECO:0007669"/>
    <property type="project" value="UniProtKB-EC"/>
</dbReference>
<dbReference type="HOGENOM" id="CLU_001771_6_3_7"/>
<keyword evidence="9" id="KW-0479">Metal-binding</keyword>
<dbReference type="PROSITE" id="PS01229">
    <property type="entry name" value="COF_2"/>
    <property type="match status" value="1"/>
</dbReference>
<dbReference type="SFLD" id="SFLDF00027">
    <property type="entry name" value="p-type_atpase"/>
    <property type="match status" value="1"/>
</dbReference>
<dbReference type="GO" id="GO:0005524">
    <property type="term" value="F:ATP binding"/>
    <property type="evidence" value="ECO:0007669"/>
    <property type="project" value="UniProtKB-UniRule"/>
</dbReference>
<dbReference type="GO" id="GO:0016887">
    <property type="term" value="F:ATP hydrolysis activity"/>
    <property type="evidence" value="ECO:0007669"/>
    <property type="project" value="InterPro"/>
</dbReference>
<comment type="caution">
    <text evidence="11">The sequence shown here is derived from an EMBL/GenBank/DDBJ whole genome shotgun (WGS) entry which is preliminary data.</text>
</comment>
<dbReference type="InterPro" id="IPR018303">
    <property type="entry name" value="ATPase_P-typ_P_site"/>
</dbReference>
<dbReference type="PANTHER" id="PTHR48085">
    <property type="entry name" value="CADMIUM/ZINC-TRANSPORTING ATPASE HMA2-RELATED"/>
    <property type="match status" value="1"/>
</dbReference>
<dbReference type="NCBIfam" id="TIGR01494">
    <property type="entry name" value="ATPase_P-type"/>
    <property type="match status" value="1"/>
</dbReference>
<dbReference type="SUPFAM" id="SSF56784">
    <property type="entry name" value="HAD-like"/>
    <property type="match status" value="1"/>
</dbReference>
<evidence type="ECO:0000313" key="11">
    <source>
        <dbReference type="EMBL" id="ETW93970.1"/>
    </source>
</evidence>
<keyword evidence="3 9" id="KW-0812">Transmembrane</keyword>
<evidence type="ECO:0000256" key="2">
    <source>
        <dbReference type="ARBA" id="ARBA00006024"/>
    </source>
</evidence>
<feature type="transmembrane region" description="Helical" evidence="9">
    <location>
        <begin position="145"/>
        <end position="171"/>
    </location>
</feature>
<dbReference type="Gene3D" id="3.40.50.1000">
    <property type="entry name" value="HAD superfamily/HAD-like"/>
    <property type="match status" value="1"/>
</dbReference>
<dbReference type="GO" id="GO:0046872">
    <property type="term" value="F:metal ion binding"/>
    <property type="evidence" value="ECO:0007669"/>
    <property type="project" value="UniProtKB-KW"/>
</dbReference>
<evidence type="ECO:0000313" key="12">
    <source>
        <dbReference type="Proteomes" id="UP000019141"/>
    </source>
</evidence>
<dbReference type="Pfam" id="PF00702">
    <property type="entry name" value="Hydrolase"/>
    <property type="match status" value="1"/>
</dbReference>
<dbReference type="InterPro" id="IPR027256">
    <property type="entry name" value="P-typ_ATPase_IB"/>
</dbReference>
<evidence type="ECO:0000256" key="8">
    <source>
        <dbReference type="ARBA" id="ARBA00047308"/>
    </source>
</evidence>
<feature type="transmembrane region" description="Helical" evidence="9">
    <location>
        <begin position="636"/>
        <end position="657"/>
    </location>
</feature>
<dbReference type="Pfam" id="PF00122">
    <property type="entry name" value="E1-E2_ATPase"/>
    <property type="match status" value="1"/>
</dbReference>
<dbReference type="InterPro" id="IPR023299">
    <property type="entry name" value="ATPase_P-typ_cyto_dom_N"/>
</dbReference>
<dbReference type="SUPFAM" id="SSF81653">
    <property type="entry name" value="Calcium ATPase, transduction domain A"/>
    <property type="match status" value="1"/>
</dbReference>
<keyword evidence="6 9" id="KW-0472">Membrane</keyword>
<dbReference type="InterPro" id="IPR001757">
    <property type="entry name" value="P_typ_ATPase"/>
</dbReference>
<dbReference type="GO" id="GO:0005886">
    <property type="term" value="C:plasma membrane"/>
    <property type="evidence" value="ECO:0007669"/>
    <property type="project" value="UniProtKB-SubCell"/>
</dbReference>
<evidence type="ECO:0000256" key="7">
    <source>
        <dbReference type="ARBA" id="ARBA00039097"/>
    </source>
</evidence>
<keyword evidence="12" id="KW-1185">Reference proteome</keyword>
<keyword evidence="4" id="KW-1278">Translocase</keyword>
<keyword evidence="5 9" id="KW-1133">Transmembrane helix</keyword>
<dbReference type="SFLD" id="SFLDG00002">
    <property type="entry name" value="C1.7:_P-type_atpase_like"/>
    <property type="match status" value="1"/>
</dbReference>
<comment type="catalytic activity">
    <reaction evidence="8">
        <text>Zn(2+)(in) + ATP + H2O = Zn(2+)(out) + ADP + phosphate + H(+)</text>
        <dbReference type="Rhea" id="RHEA:20621"/>
        <dbReference type="ChEBI" id="CHEBI:15377"/>
        <dbReference type="ChEBI" id="CHEBI:15378"/>
        <dbReference type="ChEBI" id="CHEBI:29105"/>
        <dbReference type="ChEBI" id="CHEBI:30616"/>
        <dbReference type="ChEBI" id="CHEBI:43474"/>
        <dbReference type="ChEBI" id="CHEBI:456216"/>
        <dbReference type="EC" id="7.2.2.12"/>
    </reaction>
</comment>
<feature type="domain" description="P-type ATPase A" evidence="10">
    <location>
        <begin position="196"/>
        <end position="284"/>
    </location>
</feature>
<dbReference type="NCBIfam" id="TIGR01525">
    <property type="entry name" value="ATPase-IB_hvy"/>
    <property type="match status" value="1"/>
</dbReference>
<dbReference type="PROSITE" id="PS00154">
    <property type="entry name" value="ATPASE_E1_E2"/>
    <property type="match status" value="1"/>
</dbReference>